<dbReference type="EMBL" id="BSXV01000483">
    <property type="protein sequence ID" value="GME89292.1"/>
    <property type="molecule type" value="Genomic_DNA"/>
</dbReference>
<protein>
    <submittedName>
        <fullName evidence="1">Unnamed protein product</fullName>
    </submittedName>
</protein>
<dbReference type="Proteomes" id="UP001165101">
    <property type="component" value="Unassembled WGS sequence"/>
</dbReference>
<evidence type="ECO:0000313" key="1">
    <source>
        <dbReference type="EMBL" id="GME89292.1"/>
    </source>
</evidence>
<name>A0ACB5TKM8_CANBO</name>
<accession>A0ACB5TKM8</accession>
<comment type="caution">
    <text evidence="1">The sequence shown here is derived from an EMBL/GenBank/DDBJ whole genome shotgun (WGS) entry which is preliminary data.</text>
</comment>
<keyword evidence="2" id="KW-1185">Reference proteome</keyword>
<sequence length="311" mass="35781">MNNQNQTHNDTSPVQQRQPQQHFSANKENDMAALLSQTTETKMKSTLDESPDINSAAIANDHMEHEDAEGGDIKRPTIKKRKYSKFGCKECKRRKIKCDEAKPSCWHCKRLDKICEYIPRKEVEPKSQTYELPLPPPPQVQTHQLANLLPYPSIAGSIQQQQQQQQHSMLLQHPQSAIQSTKPPSLSGSPYSTHLKKPSFTNSLPFDNDINKNIYKQTSLIPSLTNNNDSNNNNNMGMPIASNIKPNVDDAVIISPHRQLHRHIFPCTQEIICTTKIQHTKRQRSLQFQPIAHCHWTQWVTFLYQFRHIRV</sequence>
<evidence type="ECO:0000313" key="2">
    <source>
        <dbReference type="Proteomes" id="UP001165101"/>
    </source>
</evidence>
<reference evidence="1" key="1">
    <citation type="submission" date="2023-04" db="EMBL/GenBank/DDBJ databases">
        <title>Candida boidinii NBRC 1967.</title>
        <authorList>
            <person name="Ichikawa N."/>
            <person name="Sato H."/>
            <person name="Tonouchi N."/>
        </authorList>
    </citation>
    <scope>NUCLEOTIDE SEQUENCE</scope>
    <source>
        <strain evidence="1">NBRC 1967</strain>
    </source>
</reference>
<proteinExistence type="predicted"/>
<organism evidence="1 2">
    <name type="scientific">Candida boidinii</name>
    <name type="common">Yeast</name>
    <dbReference type="NCBI Taxonomy" id="5477"/>
    <lineage>
        <taxon>Eukaryota</taxon>
        <taxon>Fungi</taxon>
        <taxon>Dikarya</taxon>
        <taxon>Ascomycota</taxon>
        <taxon>Saccharomycotina</taxon>
        <taxon>Pichiomycetes</taxon>
        <taxon>Pichiales</taxon>
        <taxon>Pichiaceae</taxon>
        <taxon>Ogataea</taxon>
        <taxon>Ogataea/Candida clade</taxon>
    </lineage>
</organism>
<gene>
    <name evidence="1" type="ORF">Cboi01_000133800</name>
</gene>